<proteinExistence type="predicted"/>
<name>A0A7S2LGS6_9STRA</name>
<accession>A0A7S2LGS6</accession>
<dbReference type="AlphaFoldDB" id="A0A7S2LGS6"/>
<feature type="chain" id="PRO_5030860338" evidence="1">
    <location>
        <begin position="21"/>
        <end position="175"/>
    </location>
</feature>
<reference evidence="2" key="1">
    <citation type="submission" date="2021-01" db="EMBL/GenBank/DDBJ databases">
        <authorList>
            <person name="Corre E."/>
            <person name="Pelletier E."/>
            <person name="Niang G."/>
            <person name="Scheremetjew M."/>
            <person name="Finn R."/>
            <person name="Kale V."/>
            <person name="Holt S."/>
            <person name="Cochrane G."/>
            <person name="Meng A."/>
            <person name="Brown T."/>
            <person name="Cohen L."/>
        </authorList>
    </citation>
    <scope>NUCLEOTIDE SEQUENCE</scope>
    <source>
        <strain evidence="2">B650</strain>
    </source>
</reference>
<keyword evidence="1" id="KW-0732">Signal</keyword>
<protein>
    <submittedName>
        <fullName evidence="2">Uncharacterized protein</fullName>
    </submittedName>
</protein>
<evidence type="ECO:0000256" key="1">
    <source>
        <dbReference type="SAM" id="SignalP"/>
    </source>
</evidence>
<feature type="signal peptide" evidence="1">
    <location>
        <begin position="1"/>
        <end position="20"/>
    </location>
</feature>
<sequence>MKCFVTAAILFLISLARSFADHDQHMLRGDKGSRTLYTDDTGDLLDWYNKTDVLMKVLNFTLGGACKDKIYECADSDCLGCSNNWNGTRALVDKIDQSKTNDGDECWDCGDAGGWGGGWGGGNGSTDGFSMWMLGHRYNCTEMFGGLRSFWSCAGTGNEDLFCDMMDTCWGKWEW</sequence>
<gene>
    <name evidence="2" type="ORF">LDAN0321_LOCUS18330</name>
</gene>
<organism evidence="2">
    <name type="scientific">Leptocylindrus danicus</name>
    <dbReference type="NCBI Taxonomy" id="163516"/>
    <lineage>
        <taxon>Eukaryota</taxon>
        <taxon>Sar</taxon>
        <taxon>Stramenopiles</taxon>
        <taxon>Ochrophyta</taxon>
        <taxon>Bacillariophyta</taxon>
        <taxon>Coscinodiscophyceae</taxon>
        <taxon>Chaetocerotophycidae</taxon>
        <taxon>Leptocylindrales</taxon>
        <taxon>Leptocylindraceae</taxon>
        <taxon>Leptocylindrus</taxon>
    </lineage>
</organism>
<evidence type="ECO:0000313" key="2">
    <source>
        <dbReference type="EMBL" id="CAD9606057.1"/>
    </source>
</evidence>
<dbReference type="EMBL" id="HBGY01029522">
    <property type="protein sequence ID" value="CAD9606057.1"/>
    <property type="molecule type" value="Transcribed_RNA"/>
</dbReference>